<dbReference type="SMART" id="SM00324">
    <property type="entry name" value="RhoGAP"/>
    <property type="match status" value="1"/>
</dbReference>
<dbReference type="OMA" id="IDYISEY"/>
<dbReference type="PANTHER" id="PTHR12783">
    <property type="entry name" value="RALA BINDING PROTEIN 1 RALBP1"/>
    <property type="match status" value="1"/>
</dbReference>
<dbReference type="InParanoid" id="T1FWY8"/>
<evidence type="ECO:0000259" key="2">
    <source>
        <dbReference type="PROSITE" id="PS50238"/>
    </source>
</evidence>
<dbReference type="GeneID" id="20213336"/>
<dbReference type="Gene3D" id="1.20.58.90">
    <property type="match status" value="1"/>
</dbReference>
<dbReference type="Pfam" id="PF00620">
    <property type="entry name" value="RhoGAP"/>
    <property type="match status" value="1"/>
</dbReference>
<dbReference type="Proteomes" id="UP000015101">
    <property type="component" value="Unassembled WGS sequence"/>
</dbReference>
<dbReference type="Gene3D" id="1.10.555.10">
    <property type="entry name" value="Rho GTPase activation protein"/>
    <property type="match status" value="1"/>
</dbReference>
<reference evidence="4" key="3">
    <citation type="submission" date="2015-06" db="UniProtKB">
        <authorList>
            <consortium name="EnsemblMetazoa"/>
        </authorList>
    </citation>
    <scope>IDENTIFICATION</scope>
</reference>
<dbReference type="PROSITE" id="PS50238">
    <property type="entry name" value="RHOGAP"/>
    <property type="match status" value="1"/>
</dbReference>
<dbReference type="EMBL" id="AMQM01000086">
    <property type="status" value="NOT_ANNOTATED_CDS"/>
    <property type="molecule type" value="Genomic_DNA"/>
</dbReference>
<dbReference type="Pfam" id="PF20924">
    <property type="entry name" value="RLIP76_Ral-bd"/>
    <property type="match status" value="1"/>
</dbReference>
<dbReference type="EMBL" id="KB095811">
    <property type="protein sequence ID" value="ESO12140.1"/>
    <property type="molecule type" value="Genomic_DNA"/>
</dbReference>
<reference evidence="3 5" key="2">
    <citation type="journal article" date="2013" name="Nature">
        <title>Insights into bilaterian evolution from three spiralian genomes.</title>
        <authorList>
            <person name="Simakov O."/>
            <person name="Marletaz F."/>
            <person name="Cho S.J."/>
            <person name="Edsinger-Gonzales E."/>
            <person name="Havlak P."/>
            <person name="Hellsten U."/>
            <person name="Kuo D.H."/>
            <person name="Larsson T."/>
            <person name="Lv J."/>
            <person name="Arendt D."/>
            <person name="Savage R."/>
            <person name="Osoegawa K."/>
            <person name="de Jong P."/>
            <person name="Grimwood J."/>
            <person name="Chapman J.A."/>
            <person name="Shapiro H."/>
            <person name="Aerts A."/>
            <person name="Otillar R.P."/>
            <person name="Terry A.Y."/>
            <person name="Boore J.L."/>
            <person name="Grigoriev I.V."/>
            <person name="Lindberg D.R."/>
            <person name="Seaver E.C."/>
            <person name="Weisblat D.A."/>
            <person name="Putnam N.H."/>
            <person name="Rokhsar D.S."/>
        </authorList>
    </citation>
    <scope>NUCLEOTIDE SEQUENCE</scope>
</reference>
<evidence type="ECO:0000313" key="3">
    <source>
        <dbReference type="EMBL" id="ESO12140.1"/>
    </source>
</evidence>
<evidence type="ECO:0000256" key="1">
    <source>
        <dbReference type="ARBA" id="ARBA00022468"/>
    </source>
</evidence>
<dbReference type="HOGENOM" id="CLU_1044148_0_0_1"/>
<dbReference type="STRING" id="6412.T1FWY8"/>
<name>T1FWY8_HELRO</name>
<dbReference type="AlphaFoldDB" id="T1FWY8"/>
<dbReference type="EnsemblMetazoa" id="HelroT62288">
    <property type="protein sequence ID" value="HelroP62288"/>
    <property type="gene ID" value="HelroG62288"/>
</dbReference>
<feature type="domain" description="Rho-GAP" evidence="2">
    <location>
        <begin position="12"/>
        <end position="200"/>
    </location>
</feature>
<dbReference type="RefSeq" id="XP_009008860.1">
    <property type="nucleotide sequence ID" value="XM_009010612.1"/>
</dbReference>
<dbReference type="InterPro" id="IPR008936">
    <property type="entry name" value="Rho_GTPase_activation_prot"/>
</dbReference>
<sequence>MNAEEQKAVFGVPLQIAVERNPSHDGVQLPAVVRECIDYISEYGLACEGIYRVSGVKSKVNHLRDLYNIGSTVYLVDHEPNVVASLLKLFLREIPEPILTSKLMPKFEQASVTKNANQQLELMQNLIRELPVANRTLLSWVIVHMSQVIEKEKFNKMSLQNISIVLSPTMKISHRVLNVLFTYSSVLFKDTVIKKYVPPLKPATSRWTLELPECSSAIEEELKKQESLLNHLHEDLMKVKNIKKEEELWEVQRVVTQLKRKVKYI</sequence>
<dbReference type="GO" id="GO:0031267">
    <property type="term" value="F:small GTPase binding"/>
    <property type="evidence" value="ECO:0007669"/>
    <property type="project" value="InterPro"/>
</dbReference>
<dbReference type="SUPFAM" id="SSF48350">
    <property type="entry name" value="GTPase activation domain, GAP"/>
    <property type="match status" value="1"/>
</dbReference>
<keyword evidence="1" id="KW-0343">GTPase activation</keyword>
<dbReference type="InterPro" id="IPR049041">
    <property type="entry name" value="RalBP1-like_Ral-bd"/>
</dbReference>
<keyword evidence="5" id="KW-1185">Reference proteome</keyword>
<dbReference type="GO" id="GO:0005096">
    <property type="term" value="F:GTPase activator activity"/>
    <property type="evidence" value="ECO:0007669"/>
    <property type="project" value="UniProtKB-KW"/>
</dbReference>
<dbReference type="CTD" id="20213336"/>
<dbReference type="KEGG" id="hro:HELRODRAFT_62288"/>
<protein>
    <recommendedName>
        <fullName evidence="2">Rho-GAP domain-containing protein</fullName>
    </recommendedName>
</protein>
<dbReference type="InterPro" id="IPR000198">
    <property type="entry name" value="RhoGAP_dom"/>
</dbReference>
<reference evidence="5" key="1">
    <citation type="submission" date="2012-12" db="EMBL/GenBank/DDBJ databases">
        <authorList>
            <person name="Hellsten U."/>
            <person name="Grimwood J."/>
            <person name="Chapman J.A."/>
            <person name="Shapiro H."/>
            <person name="Aerts A."/>
            <person name="Otillar R.P."/>
            <person name="Terry A.Y."/>
            <person name="Boore J.L."/>
            <person name="Simakov O."/>
            <person name="Marletaz F."/>
            <person name="Cho S.-J."/>
            <person name="Edsinger-Gonzales E."/>
            <person name="Havlak P."/>
            <person name="Kuo D.-H."/>
            <person name="Larsson T."/>
            <person name="Lv J."/>
            <person name="Arendt D."/>
            <person name="Savage R."/>
            <person name="Osoegawa K."/>
            <person name="de Jong P."/>
            <person name="Lindberg D.R."/>
            <person name="Seaver E.C."/>
            <person name="Weisblat D.A."/>
            <person name="Putnam N.H."/>
            <person name="Grigoriev I.V."/>
            <person name="Rokhsar D.S."/>
        </authorList>
    </citation>
    <scope>NUCLEOTIDE SEQUENCE</scope>
</reference>
<dbReference type="PANTHER" id="PTHR12783:SF5">
    <property type="entry name" value="RALA-BINDING PROTEIN 1"/>
    <property type="match status" value="1"/>
</dbReference>
<dbReference type="OrthoDB" id="10033734at2759"/>
<dbReference type="eggNOG" id="KOG4370">
    <property type="taxonomic scope" value="Eukaryota"/>
</dbReference>
<evidence type="ECO:0000313" key="5">
    <source>
        <dbReference type="Proteomes" id="UP000015101"/>
    </source>
</evidence>
<evidence type="ECO:0000313" key="4">
    <source>
        <dbReference type="EnsemblMetazoa" id="HelroP62288"/>
    </source>
</evidence>
<dbReference type="GO" id="GO:0007264">
    <property type="term" value="P:small GTPase-mediated signal transduction"/>
    <property type="evidence" value="ECO:0007669"/>
    <property type="project" value="InterPro"/>
</dbReference>
<organism evidence="4 5">
    <name type="scientific">Helobdella robusta</name>
    <name type="common">Californian leech</name>
    <dbReference type="NCBI Taxonomy" id="6412"/>
    <lineage>
        <taxon>Eukaryota</taxon>
        <taxon>Metazoa</taxon>
        <taxon>Spiralia</taxon>
        <taxon>Lophotrochozoa</taxon>
        <taxon>Annelida</taxon>
        <taxon>Clitellata</taxon>
        <taxon>Hirudinea</taxon>
        <taxon>Rhynchobdellida</taxon>
        <taxon>Glossiphoniidae</taxon>
        <taxon>Helobdella</taxon>
    </lineage>
</organism>
<dbReference type="EMBL" id="AMQM01000085">
    <property type="status" value="NOT_ANNOTATED_CDS"/>
    <property type="molecule type" value="Genomic_DNA"/>
</dbReference>
<proteinExistence type="predicted"/>
<dbReference type="InterPro" id="IPR039767">
    <property type="entry name" value="RALBP1"/>
</dbReference>
<accession>T1FWY8</accession>
<gene>
    <name evidence="4" type="primary">20213336</name>
    <name evidence="3" type="ORF">HELRODRAFT_62288</name>
</gene>